<sequence length="58" mass="6146">QQMRIKYAPIKPIQRVSSIRGSSAVEGVSILDRLGGVARSGLVLGRNVNNDTAPVSRG</sequence>
<organism evidence="1 2">
    <name type="scientific">Scutellospora calospora</name>
    <dbReference type="NCBI Taxonomy" id="85575"/>
    <lineage>
        <taxon>Eukaryota</taxon>
        <taxon>Fungi</taxon>
        <taxon>Fungi incertae sedis</taxon>
        <taxon>Mucoromycota</taxon>
        <taxon>Glomeromycotina</taxon>
        <taxon>Glomeromycetes</taxon>
        <taxon>Diversisporales</taxon>
        <taxon>Gigasporaceae</taxon>
        <taxon>Scutellospora</taxon>
    </lineage>
</organism>
<dbReference type="EMBL" id="CAJVPM010047428">
    <property type="protein sequence ID" value="CAG8720848.1"/>
    <property type="molecule type" value="Genomic_DNA"/>
</dbReference>
<keyword evidence="2" id="KW-1185">Reference proteome</keyword>
<evidence type="ECO:0000313" key="1">
    <source>
        <dbReference type="EMBL" id="CAG8720848.1"/>
    </source>
</evidence>
<gene>
    <name evidence="1" type="ORF">SCALOS_LOCUS11252</name>
</gene>
<feature type="non-terminal residue" evidence="1">
    <location>
        <position position="58"/>
    </location>
</feature>
<protein>
    <submittedName>
        <fullName evidence="1">1753_t:CDS:1</fullName>
    </submittedName>
</protein>
<dbReference type="Proteomes" id="UP000789860">
    <property type="component" value="Unassembled WGS sequence"/>
</dbReference>
<proteinExistence type="predicted"/>
<name>A0ACA9PTX2_9GLOM</name>
<evidence type="ECO:0000313" key="2">
    <source>
        <dbReference type="Proteomes" id="UP000789860"/>
    </source>
</evidence>
<accession>A0ACA9PTX2</accession>
<feature type="non-terminal residue" evidence="1">
    <location>
        <position position="1"/>
    </location>
</feature>
<reference evidence="1" key="1">
    <citation type="submission" date="2021-06" db="EMBL/GenBank/DDBJ databases">
        <authorList>
            <person name="Kallberg Y."/>
            <person name="Tangrot J."/>
            <person name="Rosling A."/>
        </authorList>
    </citation>
    <scope>NUCLEOTIDE SEQUENCE</scope>
    <source>
        <strain evidence="1">AU212A</strain>
    </source>
</reference>
<comment type="caution">
    <text evidence="1">The sequence shown here is derived from an EMBL/GenBank/DDBJ whole genome shotgun (WGS) entry which is preliminary data.</text>
</comment>